<evidence type="ECO:0008006" key="3">
    <source>
        <dbReference type="Google" id="ProtNLM"/>
    </source>
</evidence>
<gene>
    <name evidence="1" type="ORF">N825_18995</name>
</gene>
<comment type="caution">
    <text evidence="1">The sequence shown here is derived from an EMBL/GenBank/DDBJ whole genome shotgun (WGS) entry which is preliminary data.</text>
</comment>
<dbReference type="RefSeq" id="WP_037447731.1">
    <property type="nucleotide sequence ID" value="NZ_AVFL01000002.1"/>
</dbReference>
<protein>
    <recommendedName>
        <fullName evidence="3">DUF488 domain-containing protein</fullName>
    </recommendedName>
</protein>
<evidence type="ECO:0000313" key="2">
    <source>
        <dbReference type="Proteomes" id="UP000019486"/>
    </source>
</evidence>
<dbReference type="OrthoDB" id="9810084at2"/>
<proteinExistence type="predicted"/>
<dbReference type="PATRIC" id="fig|1385369.3.peg.726"/>
<dbReference type="EMBL" id="AVFL01000002">
    <property type="protein sequence ID" value="EWY42025.1"/>
    <property type="molecule type" value="Genomic_DNA"/>
</dbReference>
<dbReference type="Proteomes" id="UP000019486">
    <property type="component" value="Unassembled WGS sequence"/>
</dbReference>
<dbReference type="PANTHER" id="PTHR39337:SF1">
    <property type="entry name" value="BLR5642 PROTEIN"/>
    <property type="match status" value="1"/>
</dbReference>
<dbReference type="PIRSF" id="PIRSF024492">
    <property type="entry name" value="UCP024492"/>
    <property type="match status" value="1"/>
</dbReference>
<dbReference type="PANTHER" id="PTHR39337">
    <property type="entry name" value="BLR5642 PROTEIN"/>
    <property type="match status" value="1"/>
</dbReference>
<organism evidence="1 2">
    <name type="scientific">Skermanella stibiiresistens SB22</name>
    <dbReference type="NCBI Taxonomy" id="1385369"/>
    <lineage>
        <taxon>Bacteria</taxon>
        <taxon>Pseudomonadati</taxon>
        <taxon>Pseudomonadota</taxon>
        <taxon>Alphaproteobacteria</taxon>
        <taxon>Rhodospirillales</taxon>
        <taxon>Azospirillaceae</taxon>
        <taxon>Skermanella</taxon>
    </lineage>
</organism>
<reference evidence="1 2" key="1">
    <citation type="submission" date="2013-08" db="EMBL/GenBank/DDBJ databases">
        <title>The genome sequence of Skermanella stibiiresistens.</title>
        <authorList>
            <person name="Zhu W."/>
            <person name="Wang G."/>
        </authorList>
    </citation>
    <scope>NUCLEOTIDE SEQUENCE [LARGE SCALE GENOMIC DNA]</scope>
    <source>
        <strain evidence="1 2">SB22</strain>
    </source>
</reference>
<dbReference type="InterPro" id="IPR007438">
    <property type="entry name" value="DUF488"/>
</dbReference>
<dbReference type="Pfam" id="PF04343">
    <property type="entry name" value="DUF488"/>
    <property type="match status" value="1"/>
</dbReference>
<dbReference type="AlphaFoldDB" id="W9H714"/>
<evidence type="ECO:0000313" key="1">
    <source>
        <dbReference type="EMBL" id="EWY42025.1"/>
    </source>
</evidence>
<dbReference type="InterPro" id="IPR014519">
    <property type="entry name" value="UCP024492"/>
</dbReference>
<keyword evidence="2" id="KW-1185">Reference proteome</keyword>
<sequence length="153" mass="17006">MAAAPTIWTIGYERASSDALLSSLKQAGVKVLMDVRDLPLSRRAGFSKSTLRASLEATGIEYLHLKGLGTPKEGRIAAKRRDYDLFWQIVDERMATPEAEFDLLRAAEVARERPSALLCFEADPAVCHRQRVADALADRFGFRIEHIHPTAVV</sequence>
<accession>W9H714</accession>
<name>W9H714_9PROT</name>